<organism evidence="2 3">
    <name type="scientific">Stenotrophomonas koreensis</name>
    <dbReference type="NCBI Taxonomy" id="266128"/>
    <lineage>
        <taxon>Bacteria</taxon>
        <taxon>Pseudomonadati</taxon>
        <taxon>Pseudomonadota</taxon>
        <taxon>Gammaproteobacteria</taxon>
        <taxon>Lysobacterales</taxon>
        <taxon>Lysobacteraceae</taxon>
        <taxon>Stenotrophomonas</taxon>
    </lineage>
</organism>
<protein>
    <recommendedName>
        <fullName evidence="4">Polyketide cyclase/dehydrase</fullName>
    </recommendedName>
</protein>
<dbReference type="Proteomes" id="UP000051254">
    <property type="component" value="Unassembled WGS sequence"/>
</dbReference>
<keyword evidence="3" id="KW-1185">Reference proteome</keyword>
<dbReference type="EMBL" id="LDJH01000012">
    <property type="protein sequence ID" value="KRG58210.1"/>
    <property type="molecule type" value="Genomic_DNA"/>
</dbReference>
<dbReference type="InterPro" id="IPR023393">
    <property type="entry name" value="START-like_dom_sf"/>
</dbReference>
<feature type="signal peptide" evidence="1">
    <location>
        <begin position="1"/>
        <end position="22"/>
    </location>
</feature>
<comment type="caution">
    <text evidence="2">The sequence shown here is derived from an EMBL/GenBank/DDBJ whole genome shotgun (WGS) entry which is preliminary data.</text>
</comment>
<dbReference type="RefSeq" id="WP_057665661.1">
    <property type="nucleotide sequence ID" value="NZ_LDJH01000012.1"/>
</dbReference>
<evidence type="ECO:0000313" key="2">
    <source>
        <dbReference type="EMBL" id="KRG58210.1"/>
    </source>
</evidence>
<feature type="chain" id="PRO_5006393208" description="Polyketide cyclase/dehydrase" evidence="1">
    <location>
        <begin position="23"/>
        <end position="175"/>
    </location>
</feature>
<dbReference type="Gene3D" id="3.30.530.20">
    <property type="match status" value="1"/>
</dbReference>
<dbReference type="STRING" id="266128.ABB25_07965"/>
<name>A0A0R0BWA4_9GAMM</name>
<gene>
    <name evidence="2" type="ORF">ABB25_07965</name>
</gene>
<dbReference type="InterPro" id="IPR019587">
    <property type="entry name" value="Polyketide_cyclase/dehydratase"/>
</dbReference>
<dbReference type="PATRIC" id="fig|266128.3.peg.464"/>
<reference evidence="2 3" key="1">
    <citation type="submission" date="2015-05" db="EMBL/GenBank/DDBJ databases">
        <title>Genome sequencing and analysis of members of genus Stenotrophomonas.</title>
        <authorList>
            <person name="Patil P.P."/>
            <person name="Midha S."/>
            <person name="Patil P.B."/>
        </authorList>
    </citation>
    <scope>NUCLEOTIDE SEQUENCE [LARGE SCALE GENOMIC DNA]</scope>
    <source>
        <strain evidence="2 3">DSM 17805</strain>
    </source>
</reference>
<dbReference type="SUPFAM" id="SSF55961">
    <property type="entry name" value="Bet v1-like"/>
    <property type="match status" value="1"/>
</dbReference>
<dbReference type="Pfam" id="PF10604">
    <property type="entry name" value="Polyketide_cyc2"/>
    <property type="match status" value="1"/>
</dbReference>
<keyword evidence="1" id="KW-0732">Signal</keyword>
<sequence>MTPTWILIATVLACGLALPARAEVRQASANGFELENSELVQAPADRIWEAMTAGIDHWWPKDHSWWGSESTLRLDAHAGGCFCELAGERQAQHLQVALVEPGQRLRLLGGLGPLQAMGLHGVAEWTLEPQGQATRVVWRYTVGGYSTTDLTALAAVVDRVQAQQLDGLVRWAGTR</sequence>
<proteinExistence type="predicted"/>
<accession>A0A0R0BWA4</accession>
<dbReference type="OrthoDB" id="5735475at2"/>
<evidence type="ECO:0000313" key="3">
    <source>
        <dbReference type="Proteomes" id="UP000051254"/>
    </source>
</evidence>
<evidence type="ECO:0000256" key="1">
    <source>
        <dbReference type="SAM" id="SignalP"/>
    </source>
</evidence>
<evidence type="ECO:0008006" key="4">
    <source>
        <dbReference type="Google" id="ProtNLM"/>
    </source>
</evidence>
<dbReference type="AlphaFoldDB" id="A0A0R0BWA4"/>